<dbReference type="KEGG" id="rpon:G3256_16495"/>
<evidence type="ECO:0000313" key="1">
    <source>
        <dbReference type="EMBL" id="QJF52655.1"/>
    </source>
</evidence>
<evidence type="ECO:0000313" key="2">
    <source>
        <dbReference type="Proteomes" id="UP000503308"/>
    </source>
</evidence>
<keyword evidence="2" id="KW-1185">Reference proteome</keyword>
<accession>A0A858SVD3</accession>
<dbReference type="Proteomes" id="UP000503308">
    <property type="component" value="Chromosome"/>
</dbReference>
<proteinExistence type="predicted"/>
<sequence length="47" mass="5170">MFRPIRSLMLILFAFLAGIFFERAGSSDRCLDRGGAMSEGLCIGVDE</sequence>
<protein>
    <submittedName>
        <fullName evidence="1">Uncharacterized protein</fullName>
    </submittedName>
</protein>
<gene>
    <name evidence="1" type="ORF">G3256_16495</name>
</gene>
<dbReference type="EMBL" id="CP048788">
    <property type="protein sequence ID" value="QJF52655.1"/>
    <property type="molecule type" value="Genomic_DNA"/>
</dbReference>
<reference evidence="1 2" key="1">
    <citation type="submission" date="2020-02" db="EMBL/GenBank/DDBJ databases">
        <title>Genome sequence of Roseobacter ponti.</title>
        <authorList>
            <person name="Hollensteiner J."/>
            <person name="Schneider D."/>
            <person name="Poehlein A."/>
            <person name="Daniel R."/>
        </authorList>
    </citation>
    <scope>NUCLEOTIDE SEQUENCE [LARGE SCALE GENOMIC DNA]</scope>
    <source>
        <strain evidence="1 2">DSM 106830</strain>
    </source>
</reference>
<organism evidence="1 2">
    <name type="scientific">Roseobacter ponti</name>
    <dbReference type="NCBI Taxonomy" id="1891787"/>
    <lineage>
        <taxon>Bacteria</taxon>
        <taxon>Pseudomonadati</taxon>
        <taxon>Pseudomonadota</taxon>
        <taxon>Alphaproteobacteria</taxon>
        <taxon>Rhodobacterales</taxon>
        <taxon>Roseobacteraceae</taxon>
        <taxon>Roseobacter</taxon>
    </lineage>
</organism>
<dbReference type="AlphaFoldDB" id="A0A858SVD3"/>
<dbReference type="RefSeq" id="WP_169641875.1">
    <property type="nucleotide sequence ID" value="NZ_CP048788.1"/>
</dbReference>
<name>A0A858SVD3_9RHOB</name>